<dbReference type="AlphaFoldDB" id="A0AAN0MBZ1"/>
<organism evidence="2 3">
    <name type="scientific">Yoonia algicola</name>
    <dbReference type="NCBI Taxonomy" id="3137368"/>
    <lineage>
        <taxon>Bacteria</taxon>
        <taxon>Pseudomonadati</taxon>
        <taxon>Pseudomonadota</taxon>
        <taxon>Alphaproteobacteria</taxon>
        <taxon>Rhodobacterales</taxon>
        <taxon>Paracoccaceae</taxon>
        <taxon>Yoonia</taxon>
    </lineage>
</organism>
<keyword evidence="1" id="KW-0472">Membrane</keyword>
<feature type="transmembrane region" description="Helical" evidence="1">
    <location>
        <begin position="13"/>
        <end position="41"/>
    </location>
</feature>
<evidence type="ECO:0000313" key="3">
    <source>
        <dbReference type="Proteomes" id="UP001451782"/>
    </source>
</evidence>
<dbReference type="KEGG" id="yag:AABB28_08295"/>
<name>A0AAN0MBZ1_9RHOB</name>
<dbReference type="RefSeq" id="WP_342071594.1">
    <property type="nucleotide sequence ID" value="NZ_CP151762.1"/>
</dbReference>
<feature type="transmembrane region" description="Helical" evidence="1">
    <location>
        <begin position="136"/>
        <end position="166"/>
    </location>
</feature>
<evidence type="ECO:0000256" key="1">
    <source>
        <dbReference type="SAM" id="Phobius"/>
    </source>
</evidence>
<dbReference type="Proteomes" id="UP001451782">
    <property type="component" value="Chromosome"/>
</dbReference>
<gene>
    <name evidence="2" type="ORF">AABB28_08295</name>
</gene>
<reference evidence="2 3" key="1">
    <citation type="submission" date="2024-04" db="EMBL/GenBank/DDBJ databases">
        <title>Phylogenomic analyses of a clade within the roseobacter group suggest taxonomic reassignments of species of the genera Aestuariivita, Citreicella, Loktanella, Nautella, Pelagibaca, Ruegeria, Thalassobius, Thiobacimonas and Tropicibacter, and the proposal o.</title>
        <authorList>
            <person name="Jeon C.O."/>
        </authorList>
    </citation>
    <scope>NUCLEOTIDE SEQUENCE [LARGE SCALE GENOMIC DNA]</scope>
    <source>
        <strain evidence="2 3">G8-12</strain>
    </source>
</reference>
<sequence length="277" mass="29229">MTFLRAIPFSFNILWRLALVFPFMIIALIMVGILAGFLVLLTAAVSPLLAVVIMGFFGVGASVLPTMVGTRLGLRARGASVRSSAFGLALPAIGYGLFEALCALLIMALGVAAYLFATSLTLEDFTQLTQMDEDVVIQQLMSVSPAITLSIFWVGGVLILGLRAALLMPLAGASIAADPSGRPHTPFYGFASEFLSLLPLVFLSYLLWGLAVPLAVAICYLLGFGDAVIAAANQIEMTGGNEALGLLGVETGVFIGIVVLVYLWAFSLQCAGGRWFI</sequence>
<keyword evidence="3" id="KW-1185">Reference proteome</keyword>
<evidence type="ECO:0000313" key="2">
    <source>
        <dbReference type="EMBL" id="WZU65246.1"/>
    </source>
</evidence>
<feature type="transmembrane region" description="Helical" evidence="1">
    <location>
        <begin position="88"/>
        <end position="116"/>
    </location>
</feature>
<dbReference type="EMBL" id="CP151762">
    <property type="protein sequence ID" value="WZU65246.1"/>
    <property type="molecule type" value="Genomic_DNA"/>
</dbReference>
<keyword evidence="1" id="KW-1133">Transmembrane helix</keyword>
<feature type="transmembrane region" description="Helical" evidence="1">
    <location>
        <begin position="47"/>
        <end position="68"/>
    </location>
</feature>
<keyword evidence="1" id="KW-0812">Transmembrane</keyword>
<protein>
    <submittedName>
        <fullName evidence="2">Uncharacterized protein</fullName>
    </submittedName>
</protein>
<accession>A0AAN0MBZ1</accession>
<feature type="transmembrane region" description="Helical" evidence="1">
    <location>
        <begin position="244"/>
        <end position="265"/>
    </location>
</feature>
<proteinExistence type="predicted"/>